<protein>
    <recommendedName>
        <fullName evidence="4">Phage tail tape measure protein</fullName>
    </recommendedName>
</protein>
<organism evidence="2 3">
    <name type="scientific">Pristionchus entomophagus</name>
    <dbReference type="NCBI Taxonomy" id="358040"/>
    <lineage>
        <taxon>Eukaryota</taxon>
        <taxon>Metazoa</taxon>
        <taxon>Ecdysozoa</taxon>
        <taxon>Nematoda</taxon>
        <taxon>Chromadorea</taxon>
        <taxon>Rhabditida</taxon>
        <taxon>Rhabditina</taxon>
        <taxon>Diplogasteromorpha</taxon>
        <taxon>Diplogasteroidea</taxon>
        <taxon>Neodiplogasteridae</taxon>
        <taxon>Pristionchus</taxon>
    </lineage>
</organism>
<dbReference type="EMBL" id="BTSX01000003">
    <property type="protein sequence ID" value="GMS90807.1"/>
    <property type="molecule type" value="Genomic_DNA"/>
</dbReference>
<name>A0AAV5T5F0_9BILA</name>
<evidence type="ECO:0000313" key="2">
    <source>
        <dbReference type="EMBL" id="GMS90807.1"/>
    </source>
</evidence>
<gene>
    <name evidence="2" type="ORF">PENTCL1PPCAC_12982</name>
</gene>
<keyword evidence="1" id="KW-0175">Coiled coil</keyword>
<comment type="caution">
    <text evidence="2">The sequence shown here is derived from an EMBL/GenBank/DDBJ whole genome shotgun (WGS) entry which is preliminary data.</text>
</comment>
<dbReference type="Proteomes" id="UP001432027">
    <property type="component" value="Unassembled WGS sequence"/>
</dbReference>
<evidence type="ECO:0000256" key="1">
    <source>
        <dbReference type="SAM" id="Coils"/>
    </source>
</evidence>
<sequence length="192" mass="20717">ADLAVWSGAFEKTVDEATRKGLPLRQTSIDARMSDEQRMRSEMEAHLALAEKMEKEAREAGIADLDEKVAEARKALRRSNSILSGWLDNLSDASSGLSDLAAGAAAAERTADHLAAALKQTTPKDAQRLKEIEKEIEVGAAARSQVAETARKLLGLPDVTEEDGVKNTVSSIDGRVAAISADFDTRMKVNRE</sequence>
<feature type="non-terminal residue" evidence="2">
    <location>
        <position position="1"/>
    </location>
</feature>
<dbReference type="AlphaFoldDB" id="A0AAV5T5F0"/>
<evidence type="ECO:0000313" key="3">
    <source>
        <dbReference type="Proteomes" id="UP001432027"/>
    </source>
</evidence>
<proteinExistence type="predicted"/>
<keyword evidence="3" id="KW-1185">Reference proteome</keyword>
<evidence type="ECO:0008006" key="4">
    <source>
        <dbReference type="Google" id="ProtNLM"/>
    </source>
</evidence>
<accession>A0AAV5T5F0</accession>
<reference evidence="2" key="1">
    <citation type="submission" date="2023-10" db="EMBL/GenBank/DDBJ databases">
        <title>Genome assembly of Pristionchus species.</title>
        <authorList>
            <person name="Yoshida K."/>
            <person name="Sommer R.J."/>
        </authorList>
    </citation>
    <scope>NUCLEOTIDE SEQUENCE</scope>
    <source>
        <strain evidence="2">RS0144</strain>
    </source>
</reference>
<feature type="non-terminal residue" evidence="2">
    <location>
        <position position="192"/>
    </location>
</feature>
<feature type="coiled-coil region" evidence="1">
    <location>
        <begin position="36"/>
        <end position="82"/>
    </location>
</feature>